<evidence type="ECO:0000313" key="2">
    <source>
        <dbReference type="EMBL" id="AEH41516.1"/>
    </source>
</evidence>
<organism evidence="2">
    <name type="scientific">Endocarpon pusillum</name>
    <dbReference type="NCBI Taxonomy" id="364733"/>
    <lineage>
        <taxon>Eukaryota</taxon>
        <taxon>Fungi</taxon>
        <taxon>Dikarya</taxon>
        <taxon>Ascomycota</taxon>
        <taxon>Pezizomycotina</taxon>
        <taxon>Eurotiomycetes</taxon>
        <taxon>Chaetothyriomycetidae</taxon>
        <taxon>Verrucariales</taxon>
        <taxon>Verrucariaceae</taxon>
        <taxon>Endocarpon</taxon>
    </lineage>
</organism>
<name>F8QX00_9EURO</name>
<feature type="compositionally biased region" description="Basic and acidic residues" evidence="1">
    <location>
        <begin position="167"/>
        <end position="185"/>
    </location>
</feature>
<reference evidence="2" key="1">
    <citation type="journal article" date="2011" name="World J. Microbiol. Biotechnol.">
        <title>Construction and characterization of a full-length cDNA library from mycobiont of Endocarpon pusillum (lichen-forming Ascomycota).</title>
        <authorList>
            <person name="Wang Y.-Y."/>
            <person name="Zhang T."/>
            <person name="Zhou Q.-M."/>
            <person name="Wei J.-C."/>
        </authorList>
    </citation>
    <scope>NUCLEOTIDE SEQUENCE</scope>
</reference>
<feature type="compositionally biased region" description="Polar residues" evidence="1">
    <location>
        <begin position="202"/>
        <end position="222"/>
    </location>
</feature>
<proteinExistence type="evidence at transcript level"/>
<feature type="region of interest" description="Disordered" evidence="1">
    <location>
        <begin position="157"/>
        <end position="233"/>
    </location>
</feature>
<sequence length="233" mass="26321">MGLSHQPNTSALRACMIDLEKFKYIAWVLTNQHLFATNPFTYMPYGVSIDITVQANGTNGGGIPICNVPCEPSLRHSLITPQLARASGGTVVRTEAVFSFQDTDGNEYRSSSYIALTWWQTLGEATATCKEEDFYITEDIPAEAMLQQLPDVAQVRPKAYPLRHKPLTPEEQRRAEDRRKQEEAAHNVIRQAENHKVENDAKNSGSSRSKQRSNYYQSSQTSRKQRYGELFFG</sequence>
<feature type="compositionally biased region" description="Basic and acidic residues" evidence="1">
    <location>
        <begin position="192"/>
        <end position="201"/>
    </location>
</feature>
<protein>
    <submittedName>
        <fullName evidence="2">Uncharacterized protein</fullName>
    </submittedName>
</protein>
<dbReference type="AlphaFoldDB" id="F8QX00"/>
<dbReference type="EMBL" id="HM193191">
    <property type="protein sequence ID" value="AEH41516.1"/>
    <property type="molecule type" value="mRNA"/>
</dbReference>
<evidence type="ECO:0000256" key="1">
    <source>
        <dbReference type="SAM" id="MobiDB-lite"/>
    </source>
</evidence>
<accession>F8QX00</accession>